<comment type="caution">
    <text evidence="2">The sequence shown here is derived from an EMBL/GenBank/DDBJ whole genome shotgun (WGS) entry which is preliminary data.</text>
</comment>
<proteinExistence type="predicted"/>
<keyword evidence="1" id="KW-0472">Membrane</keyword>
<feature type="transmembrane region" description="Helical" evidence="1">
    <location>
        <begin position="142"/>
        <end position="162"/>
    </location>
</feature>
<feature type="transmembrane region" description="Helical" evidence="1">
    <location>
        <begin position="48"/>
        <end position="72"/>
    </location>
</feature>
<feature type="transmembrane region" description="Helical" evidence="1">
    <location>
        <begin position="84"/>
        <end position="107"/>
    </location>
</feature>
<dbReference type="AlphaFoldDB" id="A0A964T9N3"/>
<keyword evidence="1" id="KW-0812">Transmembrane</keyword>
<evidence type="ECO:0008006" key="4">
    <source>
        <dbReference type="Google" id="ProtNLM"/>
    </source>
</evidence>
<gene>
    <name evidence="2" type="ORF">GTQ34_02535</name>
</gene>
<evidence type="ECO:0000313" key="3">
    <source>
        <dbReference type="Proteomes" id="UP000667650"/>
    </source>
</evidence>
<dbReference type="RefSeq" id="WP_166522186.1">
    <property type="nucleotide sequence ID" value="NZ_JAAABI010000001.1"/>
</dbReference>
<feature type="transmembrane region" description="Helical" evidence="1">
    <location>
        <begin position="9"/>
        <end position="28"/>
    </location>
</feature>
<evidence type="ECO:0000313" key="2">
    <source>
        <dbReference type="EMBL" id="NAY90784.1"/>
    </source>
</evidence>
<protein>
    <recommendedName>
        <fullName evidence="4">DUF4386 family protein</fullName>
    </recommendedName>
</protein>
<keyword evidence="3" id="KW-1185">Reference proteome</keyword>
<feature type="transmembrane region" description="Helical" evidence="1">
    <location>
        <begin position="169"/>
        <end position="189"/>
    </location>
</feature>
<organism evidence="2 3">
    <name type="scientific">Flagellimonas ochracea</name>
    <dbReference type="NCBI Taxonomy" id="2696472"/>
    <lineage>
        <taxon>Bacteria</taxon>
        <taxon>Pseudomonadati</taxon>
        <taxon>Bacteroidota</taxon>
        <taxon>Flavobacteriia</taxon>
        <taxon>Flavobacteriales</taxon>
        <taxon>Flavobacteriaceae</taxon>
        <taxon>Flagellimonas</taxon>
    </lineage>
</organism>
<name>A0A964T9N3_9FLAO</name>
<sequence length="226" mass="25327">MKKDFETQFTGWSFLAAALMLGGGWYLSPHHVGEYLEASDFTEIGKNLWPWIWMYRIHIFGWVIMAISMFALASITLKKPYRVIIAPGAGMVIVGSITLAIASAFYYNFGAWGVGETMGKSVVEIQEFMDNILYTNQYVTCFVRFGRVFSGVGLVLLGIGLVKSKTVQAWLGWFTTILGLAAMGVVMGIPDNFEIYKPLFHIKVIWLALMGLVILQRGIYIPKRTS</sequence>
<accession>A0A964T9N3</accession>
<keyword evidence="1" id="KW-1133">Transmembrane helix</keyword>
<dbReference type="Proteomes" id="UP000667650">
    <property type="component" value="Unassembled WGS sequence"/>
</dbReference>
<dbReference type="EMBL" id="JAAABI010000001">
    <property type="protein sequence ID" value="NAY90784.1"/>
    <property type="molecule type" value="Genomic_DNA"/>
</dbReference>
<reference evidence="2" key="1">
    <citation type="submission" date="2020-01" db="EMBL/GenBank/DDBJ databases">
        <title>Muricauda ochracea sp. nov., isolated from a tidal flat of Garorim bay in Korea.</title>
        <authorList>
            <person name="Kim D."/>
            <person name="Yoo Y."/>
            <person name="Kim J.-J."/>
        </authorList>
    </citation>
    <scope>NUCLEOTIDE SEQUENCE</scope>
    <source>
        <strain evidence="2">JGD-17</strain>
    </source>
</reference>
<feature type="transmembrane region" description="Helical" evidence="1">
    <location>
        <begin position="195"/>
        <end position="215"/>
    </location>
</feature>
<evidence type="ECO:0000256" key="1">
    <source>
        <dbReference type="SAM" id="Phobius"/>
    </source>
</evidence>